<dbReference type="PANTHER" id="PTHR13832:SF827">
    <property type="entry name" value="PROTEIN PHOSPHATASE 1L"/>
    <property type="match status" value="1"/>
</dbReference>
<dbReference type="CDD" id="cd00143">
    <property type="entry name" value="PP2Cc"/>
    <property type="match status" value="1"/>
</dbReference>
<dbReference type="SUPFAM" id="SSF81606">
    <property type="entry name" value="PP2C-like"/>
    <property type="match status" value="1"/>
</dbReference>
<feature type="compositionally biased region" description="Low complexity" evidence="1">
    <location>
        <begin position="91"/>
        <end position="105"/>
    </location>
</feature>
<dbReference type="Proteomes" id="UP000010473">
    <property type="component" value="Chromosome"/>
</dbReference>
<dbReference type="STRING" id="111780.Sta7437_3089"/>
<dbReference type="RefSeq" id="WP_015194266.1">
    <property type="nucleotide sequence ID" value="NC_019748.1"/>
</dbReference>
<dbReference type="InterPro" id="IPR001932">
    <property type="entry name" value="PPM-type_phosphatase-like_dom"/>
</dbReference>
<proteinExistence type="predicted"/>
<protein>
    <submittedName>
        <fullName evidence="3">Protein serine/threonine phosphatase</fullName>
    </submittedName>
</protein>
<feature type="domain" description="PPM-type phosphatase" evidence="2">
    <location>
        <begin position="422"/>
        <end position="681"/>
    </location>
</feature>
<sequence>MLICPQCEFENPDTNKFCQSCGTPLQSNCELESNSNSTFKIPTNLNDTVASQTHLWAIITKLQPLKLENNSNKQLIAANNNSTLQISDLTSSASNLESTETTENTPLQSRTSSDLVKTEQLYLDPQNRYRINTNYIEDLNNFNQSNSTLSVIEVAVIDEQIEQKTALATLQEQQSELFAELADNVNNSYRSVAQYWNLIGVPTQALPYLVLQKFTPAIPQIYDAWQYNEEAIVILPNRSNWLLLTELWNNPELPFQQILWFLNELAKLWMPLTEVGCSQSLLMKENLLLDEDQSVCLHQLYLNPPDTKPTLQNLVQTWQIWLQESGRQPNQSLEELIQQVIEGAINTVEQLSVCLQQLALENFDFQASVVDQTRELEPSLIVFEENELELFNEYEEDEELISHNDAEDQPTLMLPMQLAEVIDASCTDLGTQRDHNEDFFGVKTEIKKKENAVEKTISVSGLYIVCDGMGGHEAGEVASTMAVHALEEYFQTHWFTDHLPGAKTIEAGILLANQTLYQTNLDHSRSGNSRMGTTMVMALLQDTNLAIAHVGDSRIYRITRQRGLEQLTQDHEVGQREINRGVEPEIAYGRPDAYQLTQALGPRENRHIKPEIKYLEIQEDCLILLCSDGLSDNNLLENHWETYLTPLISSKSNLEEGLFQLIDFANQYNGHDNITGVLVRIKLKPHF</sequence>
<dbReference type="Pfam" id="PF13672">
    <property type="entry name" value="PP2C_2"/>
    <property type="match status" value="1"/>
</dbReference>
<dbReference type="KEGG" id="scs:Sta7437_3089"/>
<dbReference type="NCBIfam" id="NF011149">
    <property type="entry name" value="PRK14559.1"/>
    <property type="match status" value="1"/>
</dbReference>
<dbReference type="Pfam" id="PF13240">
    <property type="entry name" value="Zn_Ribbon_1"/>
    <property type="match status" value="1"/>
</dbReference>
<dbReference type="InterPro" id="IPR026870">
    <property type="entry name" value="Zinc_ribbon_dom"/>
</dbReference>
<gene>
    <name evidence="3" type="ordered locus">Sta7437_3089</name>
</gene>
<dbReference type="AlphaFoldDB" id="K9XWZ1"/>
<evidence type="ECO:0000313" key="4">
    <source>
        <dbReference type="Proteomes" id="UP000010473"/>
    </source>
</evidence>
<dbReference type="PANTHER" id="PTHR13832">
    <property type="entry name" value="PROTEIN PHOSPHATASE 2C"/>
    <property type="match status" value="1"/>
</dbReference>
<dbReference type="SMART" id="SM00332">
    <property type="entry name" value="PP2Cc"/>
    <property type="match status" value="1"/>
</dbReference>
<evidence type="ECO:0000313" key="3">
    <source>
        <dbReference type="EMBL" id="AFZ36601.1"/>
    </source>
</evidence>
<dbReference type="EMBL" id="CP003653">
    <property type="protein sequence ID" value="AFZ36601.1"/>
    <property type="molecule type" value="Genomic_DNA"/>
</dbReference>
<organism evidence="3 4">
    <name type="scientific">Stanieria cyanosphaera (strain ATCC 29371 / PCC 7437)</name>
    <dbReference type="NCBI Taxonomy" id="111780"/>
    <lineage>
        <taxon>Bacteria</taxon>
        <taxon>Bacillati</taxon>
        <taxon>Cyanobacteriota</taxon>
        <taxon>Cyanophyceae</taxon>
        <taxon>Pleurocapsales</taxon>
        <taxon>Dermocarpellaceae</taxon>
        <taxon>Stanieria</taxon>
    </lineage>
</organism>
<dbReference type="PATRIC" id="fig|111780.3.peg.3209"/>
<dbReference type="SMART" id="SM00331">
    <property type="entry name" value="PP2C_SIG"/>
    <property type="match status" value="1"/>
</dbReference>
<evidence type="ECO:0000259" key="2">
    <source>
        <dbReference type="PROSITE" id="PS51746"/>
    </source>
</evidence>
<evidence type="ECO:0000256" key="1">
    <source>
        <dbReference type="SAM" id="MobiDB-lite"/>
    </source>
</evidence>
<dbReference type="InterPro" id="IPR015655">
    <property type="entry name" value="PP2C"/>
</dbReference>
<dbReference type="InterPro" id="IPR036457">
    <property type="entry name" value="PPM-type-like_dom_sf"/>
</dbReference>
<dbReference type="HOGENOM" id="CLU_025251_0_0_3"/>
<reference evidence="4" key="1">
    <citation type="journal article" date="2013" name="Proc. Natl. Acad. Sci. U.S.A.">
        <title>Improving the coverage of the cyanobacterial phylum using diversity-driven genome sequencing.</title>
        <authorList>
            <person name="Shih P.M."/>
            <person name="Wu D."/>
            <person name="Latifi A."/>
            <person name="Axen S.D."/>
            <person name="Fewer D.P."/>
            <person name="Talla E."/>
            <person name="Calteau A."/>
            <person name="Cai F."/>
            <person name="Tandeau de Marsac N."/>
            <person name="Rippka R."/>
            <person name="Herdman M."/>
            <person name="Sivonen K."/>
            <person name="Coursin T."/>
            <person name="Laurent T."/>
            <person name="Goodwin L."/>
            <person name="Nolan M."/>
            <person name="Davenport K.W."/>
            <person name="Han C.S."/>
            <person name="Rubin E.M."/>
            <person name="Eisen J.A."/>
            <person name="Woyke T."/>
            <person name="Gugger M."/>
            <person name="Kerfeld C.A."/>
        </authorList>
    </citation>
    <scope>NUCLEOTIDE SEQUENCE [LARGE SCALE GENOMIC DNA]</scope>
    <source>
        <strain evidence="4">ATCC 29371 / PCC 7437</strain>
    </source>
</reference>
<dbReference type="PROSITE" id="PS51746">
    <property type="entry name" value="PPM_2"/>
    <property type="match status" value="1"/>
</dbReference>
<dbReference type="OrthoDB" id="500607at2"/>
<dbReference type="eggNOG" id="COG0631">
    <property type="taxonomic scope" value="Bacteria"/>
</dbReference>
<dbReference type="GO" id="GO:0004722">
    <property type="term" value="F:protein serine/threonine phosphatase activity"/>
    <property type="evidence" value="ECO:0007669"/>
    <property type="project" value="InterPro"/>
</dbReference>
<keyword evidence="4" id="KW-1185">Reference proteome</keyword>
<feature type="region of interest" description="Disordered" evidence="1">
    <location>
        <begin position="91"/>
        <end position="111"/>
    </location>
</feature>
<accession>K9XWZ1</accession>
<name>K9XWZ1_STAC7</name>
<dbReference type="Gene3D" id="3.60.40.10">
    <property type="entry name" value="PPM-type phosphatase domain"/>
    <property type="match status" value="1"/>
</dbReference>